<keyword evidence="10" id="KW-1185">Reference proteome</keyword>
<evidence type="ECO:0000256" key="5">
    <source>
        <dbReference type="ARBA" id="ARBA00022692"/>
    </source>
</evidence>
<sequence length="112" mass="12787">QLRLPPQLLKKPSVILKKLAVLLVLQFLFLIGEMNTIVFISVFKTLRCMKQTGTFEEADIEEIMNNGGVLGRFFRPVYQFIDSCWKMYPLGVSFGLRFDSSIEVGLLRIATV</sequence>
<evidence type="ECO:0000313" key="10">
    <source>
        <dbReference type="Proteomes" id="UP000789508"/>
    </source>
</evidence>
<evidence type="ECO:0000256" key="4">
    <source>
        <dbReference type="ARBA" id="ARBA00022596"/>
    </source>
</evidence>
<proteinExistence type="inferred from homology"/>
<dbReference type="GO" id="GO:0015099">
    <property type="term" value="F:nickel cation transmembrane transporter activity"/>
    <property type="evidence" value="ECO:0007669"/>
    <property type="project" value="UniProtKB-UniRule"/>
</dbReference>
<dbReference type="Pfam" id="PF03824">
    <property type="entry name" value="NicO"/>
    <property type="match status" value="1"/>
</dbReference>
<evidence type="ECO:0000313" key="9">
    <source>
        <dbReference type="EMBL" id="CAG8777666.1"/>
    </source>
</evidence>
<accession>A0A9N9JIG4</accession>
<dbReference type="GO" id="GO:0012505">
    <property type="term" value="C:endomembrane system"/>
    <property type="evidence" value="ECO:0007669"/>
    <property type="project" value="UniProtKB-SubCell"/>
</dbReference>
<comment type="subcellular location">
    <subcellularLocation>
        <location evidence="8">Cell membrane</location>
        <topology evidence="8">Multi-pass membrane protein</topology>
    </subcellularLocation>
    <subcellularLocation>
        <location evidence="1">Endomembrane system</location>
        <topology evidence="1">Multi-pass membrane protein</topology>
    </subcellularLocation>
</comment>
<feature type="transmembrane region" description="Helical" evidence="8">
    <location>
        <begin position="20"/>
        <end position="43"/>
    </location>
</feature>
<keyword evidence="5 8" id="KW-0812">Transmembrane</keyword>
<dbReference type="InterPro" id="IPR004688">
    <property type="entry name" value="Ni/Co_transpt"/>
</dbReference>
<reference evidence="9" key="1">
    <citation type="submission" date="2021-06" db="EMBL/GenBank/DDBJ databases">
        <authorList>
            <person name="Kallberg Y."/>
            <person name="Tangrot J."/>
            <person name="Rosling A."/>
        </authorList>
    </citation>
    <scope>NUCLEOTIDE SEQUENCE</scope>
    <source>
        <strain evidence="9">FL130A</strain>
    </source>
</reference>
<evidence type="ECO:0000256" key="6">
    <source>
        <dbReference type="ARBA" id="ARBA00022989"/>
    </source>
</evidence>
<evidence type="ECO:0000256" key="7">
    <source>
        <dbReference type="ARBA" id="ARBA00023136"/>
    </source>
</evidence>
<feature type="non-terminal residue" evidence="9">
    <location>
        <position position="1"/>
    </location>
</feature>
<evidence type="ECO:0000256" key="1">
    <source>
        <dbReference type="ARBA" id="ARBA00004127"/>
    </source>
</evidence>
<name>A0A9N9JIG4_9GLOM</name>
<protein>
    <recommendedName>
        <fullName evidence="8">Nickel/cobalt efflux system</fullName>
    </recommendedName>
</protein>
<comment type="similarity">
    <text evidence="2 8">Belongs to the NiCoT transporter (TC 2.A.52) family.</text>
</comment>
<keyword evidence="6 8" id="KW-1133">Transmembrane helix</keyword>
<dbReference type="PANTHER" id="PTHR31611">
    <property type="entry name" value="HIGH-AFFINITY NICKEL TRANSPORT PROTEIN NIC1"/>
    <property type="match status" value="1"/>
</dbReference>
<dbReference type="EMBL" id="CAJVPS010056727">
    <property type="protein sequence ID" value="CAG8777666.1"/>
    <property type="molecule type" value="Genomic_DNA"/>
</dbReference>
<dbReference type="GO" id="GO:0005886">
    <property type="term" value="C:plasma membrane"/>
    <property type="evidence" value="ECO:0007669"/>
    <property type="project" value="UniProtKB-SubCell"/>
</dbReference>
<organism evidence="9 10">
    <name type="scientific">Ambispora leptoticha</name>
    <dbReference type="NCBI Taxonomy" id="144679"/>
    <lineage>
        <taxon>Eukaryota</taxon>
        <taxon>Fungi</taxon>
        <taxon>Fungi incertae sedis</taxon>
        <taxon>Mucoromycota</taxon>
        <taxon>Glomeromycotina</taxon>
        <taxon>Glomeromycetes</taxon>
        <taxon>Archaeosporales</taxon>
        <taxon>Ambisporaceae</taxon>
        <taxon>Ambispora</taxon>
    </lineage>
</organism>
<keyword evidence="3 8" id="KW-0813">Transport</keyword>
<comment type="caution">
    <text evidence="8">Lacks conserved residue(s) required for the propagation of feature annotation.</text>
</comment>
<dbReference type="OrthoDB" id="5197598at2759"/>
<dbReference type="Proteomes" id="UP000789508">
    <property type="component" value="Unassembled WGS sequence"/>
</dbReference>
<evidence type="ECO:0000256" key="2">
    <source>
        <dbReference type="ARBA" id="ARBA00010892"/>
    </source>
</evidence>
<dbReference type="AlphaFoldDB" id="A0A9N9JIG4"/>
<dbReference type="PANTHER" id="PTHR31611:SF0">
    <property type="entry name" value="HIGH-AFFINITY NICKEL TRANSPORT PROTEIN NIC1"/>
    <property type="match status" value="1"/>
</dbReference>
<comment type="caution">
    <text evidence="9">The sequence shown here is derived from an EMBL/GenBank/DDBJ whole genome shotgun (WGS) entry which is preliminary data.</text>
</comment>
<evidence type="ECO:0000256" key="3">
    <source>
        <dbReference type="ARBA" id="ARBA00022448"/>
    </source>
</evidence>
<evidence type="ECO:0000256" key="8">
    <source>
        <dbReference type="RuleBase" id="RU362101"/>
    </source>
</evidence>
<keyword evidence="4" id="KW-0533">Nickel</keyword>
<gene>
    <name evidence="9" type="ORF">ALEPTO_LOCUS14490</name>
</gene>
<keyword evidence="7 8" id="KW-0472">Membrane</keyword>
<dbReference type="InterPro" id="IPR011541">
    <property type="entry name" value="Ni/Co_transpt_high_affinity"/>
</dbReference>